<dbReference type="EMBL" id="ML976995">
    <property type="protein sequence ID" value="KAF1955364.1"/>
    <property type="molecule type" value="Genomic_DNA"/>
</dbReference>
<organism evidence="7 8">
    <name type="scientific">Byssothecium circinans</name>
    <dbReference type="NCBI Taxonomy" id="147558"/>
    <lineage>
        <taxon>Eukaryota</taxon>
        <taxon>Fungi</taxon>
        <taxon>Dikarya</taxon>
        <taxon>Ascomycota</taxon>
        <taxon>Pezizomycotina</taxon>
        <taxon>Dothideomycetes</taxon>
        <taxon>Pleosporomycetidae</taxon>
        <taxon>Pleosporales</taxon>
        <taxon>Massarineae</taxon>
        <taxon>Massarinaceae</taxon>
        <taxon>Byssothecium</taxon>
    </lineage>
</organism>
<feature type="compositionally biased region" description="Polar residues" evidence="5">
    <location>
        <begin position="119"/>
        <end position="132"/>
    </location>
</feature>
<feature type="region of interest" description="Disordered" evidence="5">
    <location>
        <begin position="1"/>
        <end position="132"/>
    </location>
</feature>
<evidence type="ECO:0000256" key="5">
    <source>
        <dbReference type="SAM" id="MobiDB-lite"/>
    </source>
</evidence>
<feature type="compositionally biased region" description="Polar residues" evidence="5">
    <location>
        <begin position="20"/>
        <end position="36"/>
    </location>
</feature>
<dbReference type="OrthoDB" id="25503at2759"/>
<evidence type="ECO:0000256" key="1">
    <source>
        <dbReference type="ARBA" id="ARBA00004370"/>
    </source>
</evidence>
<evidence type="ECO:0000256" key="4">
    <source>
        <dbReference type="ARBA" id="ARBA00023136"/>
    </source>
</evidence>
<sequence length="381" mass="41359">MLKKLEGKLKGKLRGDDDQASGQQHGQYSSAQSGLHPSNPWYTPPPPQHNNNNNKGDEKYQPPPGPPPGYGSSSSGYAPPPGPPPSHVPQQPPPAYHDWTVVPDTALLPPPPSMLYDESPTSNATAQENARATEWQNANPLSSPKSYKPQALAAINDSQLTLLQPPDYVGNIKSQEQVGHWRCSTRSSCKDSSLLTDLPLYSALKHSPLVTERTKTIYFEIKIRSMGGRSFSRQEASAGIAVGFVAPPYPLFRLPGWQRGSLAVHGDDGRKYVNDTEGGAEFTDPFKPGEVIGIGMTFALPKNPPTYEQPEQINPLDIAVFFTRNGVQKGGWDGNQELDARCVGGATGLKGECDLFPAIGVFGAVDFEAFFHPSQWVYQPS</sequence>
<keyword evidence="4" id="KW-0472">Membrane</keyword>
<dbReference type="Gene3D" id="2.60.120.920">
    <property type="match status" value="1"/>
</dbReference>
<evidence type="ECO:0000259" key="6">
    <source>
        <dbReference type="SMART" id="SM00449"/>
    </source>
</evidence>
<dbReference type="CDD" id="cd12910">
    <property type="entry name" value="SPRY_SSH4_like"/>
    <property type="match status" value="1"/>
</dbReference>
<dbReference type="InterPro" id="IPR003877">
    <property type="entry name" value="SPRY_dom"/>
</dbReference>
<dbReference type="InterPro" id="IPR043136">
    <property type="entry name" value="B30.2/SPRY_sf"/>
</dbReference>
<comment type="subcellular location">
    <subcellularLocation>
        <location evidence="1">Membrane</location>
    </subcellularLocation>
</comment>
<proteinExistence type="predicted"/>
<evidence type="ECO:0000256" key="2">
    <source>
        <dbReference type="ARBA" id="ARBA00022692"/>
    </source>
</evidence>
<keyword evidence="8" id="KW-1185">Reference proteome</keyword>
<dbReference type="InterPro" id="IPR035780">
    <property type="entry name" value="SPRY_Ssh4-like"/>
</dbReference>
<name>A0A6A5TSV3_9PLEO</name>
<keyword evidence="3" id="KW-1133">Transmembrane helix</keyword>
<dbReference type="GO" id="GO:0016020">
    <property type="term" value="C:membrane"/>
    <property type="evidence" value="ECO:0007669"/>
    <property type="project" value="UniProtKB-SubCell"/>
</dbReference>
<evidence type="ECO:0000313" key="8">
    <source>
        <dbReference type="Proteomes" id="UP000800035"/>
    </source>
</evidence>
<dbReference type="SMART" id="SM00449">
    <property type="entry name" value="SPRY"/>
    <property type="match status" value="1"/>
</dbReference>
<dbReference type="Pfam" id="PF00622">
    <property type="entry name" value="SPRY"/>
    <property type="match status" value="1"/>
</dbReference>
<reference evidence="7" key="1">
    <citation type="journal article" date="2020" name="Stud. Mycol.">
        <title>101 Dothideomycetes genomes: a test case for predicting lifestyles and emergence of pathogens.</title>
        <authorList>
            <person name="Haridas S."/>
            <person name="Albert R."/>
            <person name="Binder M."/>
            <person name="Bloem J."/>
            <person name="Labutti K."/>
            <person name="Salamov A."/>
            <person name="Andreopoulos B."/>
            <person name="Baker S."/>
            <person name="Barry K."/>
            <person name="Bills G."/>
            <person name="Bluhm B."/>
            <person name="Cannon C."/>
            <person name="Castanera R."/>
            <person name="Culley D."/>
            <person name="Daum C."/>
            <person name="Ezra D."/>
            <person name="Gonzalez J."/>
            <person name="Henrissat B."/>
            <person name="Kuo A."/>
            <person name="Liang C."/>
            <person name="Lipzen A."/>
            <person name="Lutzoni F."/>
            <person name="Magnuson J."/>
            <person name="Mondo S."/>
            <person name="Nolan M."/>
            <person name="Ohm R."/>
            <person name="Pangilinan J."/>
            <person name="Park H.-J."/>
            <person name="Ramirez L."/>
            <person name="Alfaro M."/>
            <person name="Sun H."/>
            <person name="Tritt A."/>
            <person name="Yoshinaga Y."/>
            <person name="Zwiers L.-H."/>
            <person name="Turgeon B."/>
            <person name="Goodwin S."/>
            <person name="Spatafora J."/>
            <person name="Crous P."/>
            <person name="Grigoriev I."/>
        </authorList>
    </citation>
    <scope>NUCLEOTIDE SEQUENCE</scope>
    <source>
        <strain evidence="7">CBS 675.92</strain>
    </source>
</reference>
<dbReference type="InterPro" id="IPR050618">
    <property type="entry name" value="Ubq-SigPath_Reg"/>
</dbReference>
<evidence type="ECO:0000256" key="3">
    <source>
        <dbReference type="ARBA" id="ARBA00022989"/>
    </source>
</evidence>
<feature type="compositionally biased region" description="Pro residues" evidence="5">
    <location>
        <begin position="78"/>
        <end position="95"/>
    </location>
</feature>
<keyword evidence="2" id="KW-0812">Transmembrane</keyword>
<dbReference type="AlphaFoldDB" id="A0A6A5TSV3"/>
<dbReference type="PANTHER" id="PTHR12864">
    <property type="entry name" value="RAN BINDING PROTEIN 9-RELATED"/>
    <property type="match status" value="1"/>
</dbReference>
<feature type="domain" description="SPRY" evidence="6">
    <location>
        <begin position="214"/>
        <end position="375"/>
    </location>
</feature>
<evidence type="ECO:0000313" key="7">
    <source>
        <dbReference type="EMBL" id="KAF1955364.1"/>
    </source>
</evidence>
<gene>
    <name evidence="7" type="ORF">CC80DRAFT_92902</name>
</gene>
<feature type="compositionally biased region" description="Basic and acidic residues" evidence="5">
    <location>
        <begin position="1"/>
        <end position="17"/>
    </location>
</feature>
<dbReference type="Proteomes" id="UP000800035">
    <property type="component" value="Unassembled WGS sequence"/>
</dbReference>
<accession>A0A6A5TSV3</accession>
<protein>
    <recommendedName>
        <fullName evidence="6">SPRY domain-containing protein</fullName>
    </recommendedName>
</protein>